<organism evidence="4 5">
    <name type="scientific">Nocardioides humilatus</name>
    <dbReference type="NCBI Taxonomy" id="2607660"/>
    <lineage>
        <taxon>Bacteria</taxon>
        <taxon>Bacillati</taxon>
        <taxon>Actinomycetota</taxon>
        <taxon>Actinomycetes</taxon>
        <taxon>Propionibacteriales</taxon>
        <taxon>Nocardioidaceae</taxon>
        <taxon>Nocardioides</taxon>
    </lineage>
</organism>
<evidence type="ECO:0000259" key="3">
    <source>
        <dbReference type="Pfam" id="PF13490"/>
    </source>
</evidence>
<dbReference type="Pfam" id="PF13490">
    <property type="entry name" value="zf-HC2"/>
    <property type="match status" value="1"/>
</dbReference>
<keyword evidence="1" id="KW-0805">Transcription regulation</keyword>
<evidence type="ECO:0000256" key="1">
    <source>
        <dbReference type="ARBA" id="ARBA00023015"/>
    </source>
</evidence>
<name>A0A5B1LR19_9ACTN</name>
<evidence type="ECO:0000313" key="5">
    <source>
        <dbReference type="Proteomes" id="UP000325003"/>
    </source>
</evidence>
<keyword evidence="5" id="KW-1185">Reference proteome</keyword>
<dbReference type="Gene3D" id="1.10.10.1320">
    <property type="entry name" value="Anti-sigma factor, zinc-finger domain"/>
    <property type="match status" value="1"/>
</dbReference>
<reference evidence="4 5" key="2">
    <citation type="submission" date="2019-09" db="EMBL/GenBank/DDBJ databases">
        <authorList>
            <person name="Jin C."/>
        </authorList>
    </citation>
    <scope>NUCLEOTIDE SEQUENCE [LARGE SCALE GENOMIC DNA]</scope>
    <source>
        <strain evidence="4 5">BN130099</strain>
    </source>
</reference>
<evidence type="ECO:0000256" key="2">
    <source>
        <dbReference type="ARBA" id="ARBA00023163"/>
    </source>
</evidence>
<dbReference type="EMBL" id="VUJV01000001">
    <property type="protein sequence ID" value="KAA1422047.1"/>
    <property type="molecule type" value="Genomic_DNA"/>
</dbReference>
<proteinExistence type="predicted"/>
<dbReference type="AlphaFoldDB" id="A0A5B1LR19"/>
<dbReference type="InterPro" id="IPR041916">
    <property type="entry name" value="Anti_sigma_zinc_sf"/>
</dbReference>
<accession>A0A5B1LR19</accession>
<gene>
    <name evidence="4" type="ORF">F0U44_02860</name>
</gene>
<dbReference type="InterPro" id="IPR027383">
    <property type="entry name" value="Znf_put"/>
</dbReference>
<feature type="domain" description="Putative zinc-finger" evidence="3">
    <location>
        <begin position="3"/>
        <end position="36"/>
    </location>
</feature>
<keyword evidence="2" id="KW-0804">Transcription</keyword>
<reference evidence="4 5" key="1">
    <citation type="submission" date="2019-09" db="EMBL/GenBank/DDBJ databases">
        <title>Nocardioides panacisoli sp. nov., isolated from the soil of a ginseng field.</title>
        <authorList>
            <person name="Cho C."/>
        </authorList>
    </citation>
    <scope>NUCLEOTIDE SEQUENCE [LARGE SCALE GENOMIC DNA]</scope>
    <source>
        <strain evidence="4 5">BN130099</strain>
    </source>
</reference>
<comment type="caution">
    <text evidence="4">The sequence shown here is derived from an EMBL/GenBank/DDBJ whole genome shotgun (WGS) entry which is preliminary data.</text>
</comment>
<sequence length="82" mass="9237">MSCAEFVELVTDYLEGALDRWTEGRFVLHATQCPGCETYLDQFRETIRLTGRLQPEDIDPIARDRLLAEFATWKSASGGDPG</sequence>
<dbReference type="Proteomes" id="UP000325003">
    <property type="component" value="Unassembled WGS sequence"/>
</dbReference>
<evidence type="ECO:0000313" key="4">
    <source>
        <dbReference type="EMBL" id="KAA1422047.1"/>
    </source>
</evidence>
<protein>
    <submittedName>
        <fullName evidence="4">Zf-HC2 domain-containing protein</fullName>
    </submittedName>
</protein>